<keyword evidence="2" id="KW-1185">Reference proteome</keyword>
<gene>
    <name evidence="1" type="ORF">ACOLOM_LOCUS5928</name>
</gene>
<comment type="caution">
    <text evidence="1">The sequence shown here is derived from an EMBL/GenBank/DDBJ whole genome shotgun (WGS) entry which is preliminary data.</text>
</comment>
<dbReference type="EMBL" id="CAJVPT010011541">
    <property type="protein sequence ID" value="CAG8579922.1"/>
    <property type="molecule type" value="Genomic_DNA"/>
</dbReference>
<evidence type="ECO:0000313" key="1">
    <source>
        <dbReference type="EMBL" id="CAG8579922.1"/>
    </source>
</evidence>
<protein>
    <submittedName>
        <fullName evidence="1">16222_t:CDS:1</fullName>
    </submittedName>
</protein>
<reference evidence="1" key="1">
    <citation type="submission" date="2021-06" db="EMBL/GenBank/DDBJ databases">
        <authorList>
            <person name="Kallberg Y."/>
            <person name="Tangrot J."/>
            <person name="Rosling A."/>
        </authorList>
    </citation>
    <scope>NUCLEOTIDE SEQUENCE</scope>
    <source>
        <strain evidence="1">CL356</strain>
    </source>
</reference>
<accession>A0ACA9MBL6</accession>
<evidence type="ECO:0000313" key="2">
    <source>
        <dbReference type="Proteomes" id="UP000789525"/>
    </source>
</evidence>
<proteinExistence type="predicted"/>
<name>A0ACA9MBL6_9GLOM</name>
<sequence>MNKKKRTVDEAFKALEERESRFANWSRTIKDAAVENAELKVRVAKLEQKKSQTDEKNNFIVKSDDDAKIISLEDKMIDETLDEAHKKRDVSSDLSHNKETVKTVNDQDPKLSHDTETVNDQDLRLPRGEKTIANIIDEQV</sequence>
<dbReference type="Proteomes" id="UP000789525">
    <property type="component" value="Unassembled WGS sequence"/>
</dbReference>
<organism evidence="1 2">
    <name type="scientific">Acaulospora colombiana</name>
    <dbReference type="NCBI Taxonomy" id="27376"/>
    <lineage>
        <taxon>Eukaryota</taxon>
        <taxon>Fungi</taxon>
        <taxon>Fungi incertae sedis</taxon>
        <taxon>Mucoromycota</taxon>
        <taxon>Glomeromycotina</taxon>
        <taxon>Glomeromycetes</taxon>
        <taxon>Diversisporales</taxon>
        <taxon>Acaulosporaceae</taxon>
        <taxon>Acaulospora</taxon>
    </lineage>
</organism>